<proteinExistence type="predicted"/>
<name>A0A9P7CF29_RHIOR</name>
<protein>
    <recommendedName>
        <fullName evidence="4">Myosin-binding domain-containing protein</fullName>
    </recommendedName>
</protein>
<feature type="transmembrane region" description="Helical" evidence="1">
    <location>
        <begin position="142"/>
        <end position="159"/>
    </location>
</feature>
<feature type="transmembrane region" description="Helical" evidence="1">
    <location>
        <begin position="6"/>
        <end position="27"/>
    </location>
</feature>
<evidence type="ECO:0008006" key="4">
    <source>
        <dbReference type="Google" id="ProtNLM"/>
    </source>
</evidence>
<keyword evidence="1" id="KW-0812">Transmembrane</keyword>
<gene>
    <name evidence="2" type="ORF">G6F51_002951</name>
</gene>
<dbReference type="OrthoDB" id="2289371at2759"/>
<organism evidence="2 3">
    <name type="scientific">Rhizopus oryzae</name>
    <name type="common">Mucormycosis agent</name>
    <name type="synonym">Rhizopus arrhizus var. delemar</name>
    <dbReference type="NCBI Taxonomy" id="64495"/>
    <lineage>
        <taxon>Eukaryota</taxon>
        <taxon>Fungi</taxon>
        <taxon>Fungi incertae sedis</taxon>
        <taxon>Mucoromycota</taxon>
        <taxon>Mucoromycotina</taxon>
        <taxon>Mucoromycetes</taxon>
        <taxon>Mucorales</taxon>
        <taxon>Mucorineae</taxon>
        <taxon>Rhizopodaceae</taxon>
        <taxon>Rhizopus</taxon>
    </lineage>
</organism>
<feature type="transmembrane region" description="Helical" evidence="1">
    <location>
        <begin position="34"/>
        <end position="50"/>
    </location>
</feature>
<keyword evidence="1" id="KW-0472">Membrane</keyword>
<sequence length="404" mass="46831">MKQDFTNITSPLNVILLSLIILSYFCYSPTRRSILLQLLIIPCSIIYHWTHSIKVLFSLSLSPKEQSKFEEQFKYLIVTSSLFNELNQQQQQQQQLQQQQQPTYLETSTPITSGVINSVVLVANVFYILLLAAVYKYYYHEIFIYGLTLSYAVSSYFLYRHNPLTDPQNLSRLQNMYMTVKVQQTDFLILSIRAKRREYLLHLLALDVMSNNHAAHYGRNWKRAIQVNNQLVLEYNALNKQLYEVTTTESLTVITEPKSMKEVLSPHPISVPSTPASDSLMDETCVSLMQKIATVERQMDESQSKLFACRQDVKYLSSGRVSTQSLNRISKRFTNINDTLTKLMNQWTESKSMLDSLLAERQHKDDGSLPSPPSSPVRQEVQRSFSLNHGDIHMRRRNRNSYFL</sequence>
<feature type="transmembrane region" description="Helical" evidence="1">
    <location>
        <begin position="115"/>
        <end position="135"/>
    </location>
</feature>
<dbReference type="EMBL" id="JAANIT010000271">
    <property type="protein sequence ID" value="KAG1549609.1"/>
    <property type="molecule type" value="Genomic_DNA"/>
</dbReference>
<evidence type="ECO:0000313" key="2">
    <source>
        <dbReference type="EMBL" id="KAG1549609.1"/>
    </source>
</evidence>
<reference evidence="2" key="1">
    <citation type="journal article" date="2020" name="Microb. Genom.">
        <title>Genetic diversity of clinical and environmental Mucorales isolates obtained from an investigation of mucormycosis cases among solid organ transplant recipients.</title>
        <authorList>
            <person name="Nguyen M.H."/>
            <person name="Kaul D."/>
            <person name="Muto C."/>
            <person name="Cheng S.J."/>
            <person name="Richter R.A."/>
            <person name="Bruno V.M."/>
            <person name="Liu G."/>
            <person name="Beyhan S."/>
            <person name="Sundermann A.J."/>
            <person name="Mounaud S."/>
            <person name="Pasculle A.W."/>
            <person name="Nierman W.C."/>
            <person name="Driscoll E."/>
            <person name="Cumbie R."/>
            <person name="Clancy C.J."/>
            <person name="Dupont C.L."/>
        </authorList>
    </citation>
    <scope>NUCLEOTIDE SEQUENCE</scope>
    <source>
        <strain evidence="2">GL16</strain>
    </source>
</reference>
<accession>A0A9P7CF29</accession>
<comment type="caution">
    <text evidence="2">The sequence shown here is derived from an EMBL/GenBank/DDBJ whole genome shotgun (WGS) entry which is preliminary data.</text>
</comment>
<keyword evidence="1" id="KW-1133">Transmembrane helix</keyword>
<dbReference type="AlphaFoldDB" id="A0A9P7CF29"/>
<evidence type="ECO:0000256" key="1">
    <source>
        <dbReference type="SAM" id="Phobius"/>
    </source>
</evidence>
<evidence type="ECO:0000313" key="3">
    <source>
        <dbReference type="Proteomes" id="UP000717996"/>
    </source>
</evidence>
<dbReference type="Proteomes" id="UP000717996">
    <property type="component" value="Unassembled WGS sequence"/>
</dbReference>